<dbReference type="InterPro" id="IPR037066">
    <property type="entry name" value="Plug_dom_sf"/>
</dbReference>
<evidence type="ECO:0000256" key="5">
    <source>
        <dbReference type="ARBA" id="ARBA00023136"/>
    </source>
</evidence>
<gene>
    <name evidence="10" type="ORF">PQ465_04410</name>
</gene>
<feature type="signal peptide" evidence="8">
    <location>
        <begin position="1"/>
        <end position="31"/>
    </location>
</feature>
<evidence type="ECO:0000256" key="6">
    <source>
        <dbReference type="ARBA" id="ARBA00023237"/>
    </source>
</evidence>
<dbReference type="SUPFAM" id="SSF56935">
    <property type="entry name" value="Porins"/>
    <property type="match status" value="1"/>
</dbReference>
<keyword evidence="3 7" id="KW-1134">Transmembrane beta strand</keyword>
<feature type="domain" description="TonB-dependent receptor plug" evidence="9">
    <location>
        <begin position="123"/>
        <end position="252"/>
    </location>
</feature>
<keyword evidence="5 7" id="KW-0472">Membrane</keyword>
<keyword evidence="6 7" id="KW-0998">Cell outer membrane</keyword>
<evidence type="ECO:0000313" key="10">
    <source>
        <dbReference type="EMBL" id="WDF69625.1"/>
    </source>
</evidence>
<evidence type="ECO:0000256" key="4">
    <source>
        <dbReference type="ARBA" id="ARBA00022692"/>
    </source>
</evidence>
<evidence type="ECO:0000256" key="3">
    <source>
        <dbReference type="ARBA" id="ARBA00022452"/>
    </source>
</evidence>
<proteinExistence type="inferred from homology"/>
<dbReference type="Proteomes" id="UP001221558">
    <property type="component" value="Chromosome"/>
</dbReference>
<organism evidence="10 11">
    <name type="scientific">Sphingobacterium oryzagri</name>
    <dbReference type="NCBI Taxonomy" id="3025669"/>
    <lineage>
        <taxon>Bacteria</taxon>
        <taxon>Pseudomonadati</taxon>
        <taxon>Bacteroidota</taxon>
        <taxon>Sphingobacteriia</taxon>
        <taxon>Sphingobacteriales</taxon>
        <taxon>Sphingobacteriaceae</taxon>
        <taxon>Sphingobacterium</taxon>
    </lineage>
</organism>
<dbReference type="InterPro" id="IPR008969">
    <property type="entry name" value="CarboxyPept-like_regulatory"/>
</dbReference>
<evidence type="ECO:0000256" key="7">
    <source>
        <dbReference type="PROSITE-ProRule" id="PRU01360"/>
    </source>
</evidence>
<dbReference type="NCBIfam" id="TIGR04056">
    <property type="entry name" value="OMP_RagA_SusC"/>
    <property type="match status" value="1"/>
</dbReference>
<dbReference type="InterPro" id="IPR023997">
    <property type="entry name" value="TonB-dep_OMP_SusC/RagA_CS"/>
</dbReference>
<sequence length="1059" mass="118331">MNLNLRRLHCKLRACQLLLFILTCCSAAAMAQQRVTGVVSDAKGALNSVSVKSKQKNRALTATNAKGQYEVQVDPGDVLIFELIGYEKKEVPVDSRSVIQVQMNESANAIAETIVTGYTTIDRKKTTGSISSVTAKDIENLPAASVDILLQGRLPGVNVQNFTGMPGVKTSLVIRGNANIPRSNDDFNTENLTSNPLYVIDGIPIADDELRAFNVTGTNFLASLNVNDIESVDVLKDASAAALYGARANNGVILIKTKRGKIGNPRISVNAYQGYVSRPEKLNTLLGRAERNQKLDLIYRYGNQLQQGAIPTMLTDSLNPAFNNNTDYQELFFQPGSIQNYDLSVSGGTEFLNYRISGGMYDEKGVVINTGFRRYSFTSNVNFTPIKSLEVLTNFKVSTTDRKEGRGTTDLIRNNTFQNVFAVNPINMYSSLYSLSGTDLDGILNPYEHQRNKNINVDISGVGEVRYTFLRDFRISSRSIINFSTAKSDFFSPTYMNSDNLAYGKSTYTQFKKYLLTNNLLWTKTVNEKHNFTANIIHEFETRANEGLYLLGKGIPNDNIQVIKGVTSNNITGNSNLSTYSKLSFLGAFHYDYDNRYLIDGVWRKDASSRFGLNNKWGDFPSLGLGWIVSNEKFAASWNWMNELKLRGSWGITGDESSIGDNDRYNAYIPGDGSYTGSGTTNTYGGGTAIIPDYRGITNDNITWQETATWNLGLDAALFSNRLYFNLDAYTRETSGQMLSITIPEYTGYLSTFTNAAAVRNSGIEINIGGRVFPNHSAFQWTPSINMAFNKNMVTALPNGNRDIYYDRAVYVVGMPLNMYYGYLVDGAISSADDIMVNPYTGTVGSTKWGNLRPGYANWVDVNGDYRISDAIGEDDRTFFGDSNPKVVGGFTNLFSYKDFSLQILTTFTLGRDIMNQSFAQRMSNSFFYANPFDLARRSIGDLEQYSYWKEEGDVAQYPAFNPYLALYTWRTGQSMFMEPGWYIRIKNINLTYRFDPNKHAWMKKSKLNTLRLYGTMDNVLMFQAFSGIDAERVDGQGYDLADGYPLPSKFTLGIQFDF</sequence>
<dbReference type="Gene3D" id="2.170.130.10">
    <property type="entry name" value="TonB-dependent receptor, plug domain"/>
    <property type="match status" value="1"/>
</dbReference>
<reference evidence="10 11" key="1">
    <citation type="submission" date="2023-02" db="EMBL/GenBank/DDBJ databases">
        <title>Genome sequence of Sphingobacterium sp. KACC 22765.</title>
        <authorList>
            <person name="Kim S."/>
            <person name="Heo J."/>
            <person name="Kwon S.-W."/>
        </authorList>
    </citation>
    <scope>NUCLEOTIDE SEQUENCE [LARGE SCALE GENOMIC DNA]</scope>
    <source>
        <strain evidence="10 11">KACC 22765</strain>
    </source>
</reference>
<dbReference type="NCBIfam" id="TIGR04057">
    <property type="entry name" value="SusC_RagA_signa"/>
    <property type="match status" value="1"/>
</dbReference>
<dbReference type="InterPro" id="IPR023996">
    <property type="entry name" value="TonB-dep_OMP_SusC/RagA"/>
</dbReference>
<evidence type="ECO:0000313" key="11">
    <source>
        <dbReference type="Proteomes" id="UP001221558"/>
    </source>
</evidence>
<accession>A0ABY7WMT2</accession>
<dbReference type="InterPro" id="IPR012910">
    <property type="entry name" value="Plug_dom"/>
</dbReference>
<evidence type="ECO:0000256" key="1">
    <source>
        <dbReference type="ARBA" id="ARBA00004571"/>
    </source>
</evidence>
<comment type="similarity">
    <text evidence="7">Belongs to the TonB-dependent receptor family.</text>
</comment>
<keyword evidence="8" id="KW-0732">Signal</keyword>
<dbReference type="EMBL" id="CP117880">
    <property type="protein sequence ID" value="WDF69625.1"/>
    <property type="molecule type" value="Genomic_DNA"/>
</dbReference>
<protein>
    <submittedName>
        <fullName evidence="10">SusC/RagA family TonB-linked outer membrane protein</fullName>
    </submittedName>
</protein>
<name>A0ABY7WMT2_9SPHI</name>
<keyword evidence="11" id="KW-1185">Reference proteome</keyword>
<dbReference type="PROSITE" id="PS52016">
    <property type="entry name" value="TONB_DEPENDENT_REC_3"/>
    <property type="match status" value="1"/>
</dbReference>
<evidence type="ECO:0000259" key="9">
    <source>
        <dbReference type="Pfam" id="PF07715"/>
    </source>
</evidence>
<dbReference type="Pfam" id="PF07715">
    <property type="entry name" value="Plug"/>
    <property type="match status" value="1"/>
</dbReference>
<dbReference type="SUPFAM" id="SSF49464">
    <property type="entry name" value="Carboxypeptidase regulatory domain-like"/>
    <property type="match status" value="1"/>
</dbReference>
<dbReference type="Gene3D" id="2.40.170.20">
    <property type="entry name" value="TonB-dependent receptor, beta-barrel domain"/>
    <property type="match status" value="1"/>
</dbReference>
<feature type="chain" id="PRO_5046841154" evidence="8">
    <location>
        <begin position="32"/>
        <end position="1059"/>
    </location>
</feature>
<dbReference type="InterPro" id="IPR039426">
    <property type="entry name" value="TonB-dep_rcpt-like"/>
</dbReference>
<evidence type="ECO:0000256" key="8">
    <source>
        <dbReference type="SAM" id="SignalP"/>
    </source>
</evidence>
<keyword evidence="4 7" id="KW-0812">Transmembrane</keyword>
<comment type="subcellular location">
    <subcellularLocation>
        <location evidence="1 7">Cell outer membrane</location>
        <topology evidence="1 7">Multi-pass membrane protein</topology>
    </subcellularLocation>
</comment>
<evidence type="ECO:0000256" key="2">
    <source>
        <dbReference type="ARBA" id="ARBA00022448"/>
    </source>
</evidence>
<dbReference type="InterPro" id="IPR036942">
    <property type="entry name" value="Beta-barrel_TonB_sf"/>
</dbReference>
<dbReference type="RefSeq" id="WP_274268338.1">
    <property type="nucleotide sequence ID" value="NZ_CP117880.1"/>
</dbReference>
<keyword evidence="2 7" id="KW-0813">Transport</keyword>